<keyword evidence="3" id="KW-1185">Reference proteome</keyword>
<dbReference type="InterPro" id="IPR052022">
    <property type="entry name" value="26kDa_periplasmic_antigen"/>
</dbReference>
<dbReference type="Gene3D" id="3.30.110.170">
    <property type="entry name" value="Protein of unknown function (DUF541), domain 1"/>
    <property type="match status" value="1"/>
</dbReference>
<organism evidence="2 3">
    <name type="scientific">Parashewanella spongiae</name>
    <dbReference type="NCBI Taxonomy" id="342950"/>
    <lineage>
        <taxon>Bacteria</taxon>
        <taxon>Pseudomonadati</taxon>
        <taxon>Pseudomonadota</taxon>
        <taxon>Gammaproteobacteria</taxon>
        <taxon>Alteromonadales</taxon>
        <taxon>Shewanellaceae</taxon>
        <taxon>Parashewanella</taxon>
    </lineage>
</organism>
<evidence type="ECO:0000256" key="1">
    <source>
        <dbReference type="SAM" id="SignalP"/>
    </source>
</evidence>
<dbReference type="Proteomes" id="UP000273022">
    <property type="component" value="Unassembled WGS sequence"/>
</dbReference>
<sequence>MMKMTNKTMIVLSAFITLIATSNVSSHALEYPHIETVGTSSIEVKPDMAEISVSVNMTGQTAKQAKADSDKAVSTLIKKLMQANIAEDDIDSANLQLHPQYRYQPEKEPILMGYQASRNVTIKVRNLTELNIIIDKTVSSGVNQVNHISFKSSRQEQFVEQARQAAITNAKNKAQSLAKGFGQQIDRVWEVKYFNSSAPRPLLRKAAFMGNISEADKSYQNTKITIQDRVEVVFTLK</sequence>
<dbReference type="OrthoDB" id="5985609at2"/>
<keyword evidence="1" id="KW-0732">Signal</keyword>
<dbReference type="EMBL" id="QYYH01000061">
    <property type="protein sequence ID" value="RJY14694.1"/>
    <property type="molecule type" value="Genomic_DNA"/>
</dbReference>
<dbReference type="AlphaFoldDB" id="A0A3A6U8J6"/>
<feature type="signal peptide" evidence="1">
    <location>
        <begin position="1"/>
        <end position="28"/>
    </location>
</feature>
<accession>A0A3A6U8J6</accession>
<dbReference type="GO" id="GO:0006974">
    <property type="term" value="P:DNA damage response"/>
    <property type="evidence" value="ECO:0007669"/>
    <property type="project" value="TreeGrafter"/>
</dbReference>
<proteinExistence type="predicted"/>
<gene>
    <name evidence="2" type="ORF">D5R81_10830</name>
</gene>
<reference evidence="2 3" key="1">
    <citation type="submission" date="2018-09" db="EMBL/GenBank/DDBJ databases">
        <title>Phylogeny of the Shewanellaceae, and recommendation for two new genera, Pseudoshewanella and Parashewanella.</title>
        <authorList>
            <person name="Wang G."/>
        </authorList>
    </citation>
    <scope>NUCLEOTIDE SEQUENCE [LARGE SCALE GENOMIC DNA]</scope>
    <source>
        <strain evidence="2 3">KCTC 22492</strain>
    </source>
</reference>
<evidence type="ECO:0000313" key="2">
    <source>
        <dbReference type="EMBL" id="RJY14694.1"/>
    </source>
</evidence>
<dbReference type="PANTHER" id="PTHR34387">
    <property type="entry name" value="SLR1258 PROTEIN"/>
    <property type="match status" value="1"/>
</dbReference>
<evidence type="ECO:0000313" key="3">
    <source>
        <dbReference type="Proteomes" id="UP000273022"/>
    </source>
</evidence>
<comment type="caution">
    <text evidence="2">The sequence shown here is derived from an EMBL/GenBank/DDBJ whole genome shotgun (WGS) entry which is preliminary data.</text>
</comment>
<dbReference type="NCBIfam" id="NF008299">
    <property type="entry name" value="PRK11087.1"/>
    <property type="match status" value="1"/>
</dbReference>
<name>A0A3A6U8J6_9GAMM</name>
<feature type="chain" id="PRO_5017229399" evidence="1">
    <location>
        <begin position="29"/>
        <end position="237"/>
    </location>
</feature>
<dbReference type="InterPro" id="IPR007497">
    <property type="entry name" value="SIMPL/DUF541"/>
</dbReference>
<dbReference type="Pfam" id="PF04402">
    <property type="entry name" value="SIMPL"/>
    <property type="match status" value="1"/>
</dbReference>
<dbReference type="Gene3D" id="3.30.70.2970">
    <property type="entry name" value="Protein of unknown function (DUF541), domain 2"/>
    <property type="match status" value="1"/>
</dbReference>
<protein>
    <submittedName>
        <fullName evidence="2">Oxidative stress defense protein</fullName>
    </submittedName>
</protein>
<dbReference type="PANTHER" id="PTHR34387:SF1">
    <property type="entry name" value="PERIPLASMIC IMMUNOGENIC PROTEIN"/>
    <property type="match status" value="1"/>
</dbReference>